<name>X0TMB8_9ZZZZ</name>
<evidence type="ECO:0000313" key="1">
    <source>
        <dbReference type="EMBL" id="GAF88401.1"/>
    </source>
</evidence>
<dbReference type="EMBL" id="BARS01011299">
    <property type="protein sequence ID" value="GAF88401.1"/>
    <property type="molecule type" value="Genomic_DNA"/>
</dbReference>
<feature type="non-terminal residue" evidence="1">
    <location>
        <position position="1"/>
    </location>
</feature>
<sequence length="273" mass="29798">FILDNENNQAPQGAGYPKFTATIVKPDDSIVVDVSDQVMLLKEGSSYFYNYTVPVAPDNSLLSIRYESDIEGDIEQIESDYKIGSSAATSVYNLYPIGDNTSGQTDQSTSANDALYKDGLAFTAFDFKKVEVYDNAECTGTIIETITAITEGGVSSNEYAYSIAAIVTPGTYFLKAFIELVEGEGDTTFINPLYNMAVQIGSFPPGPAETTRVYLNVLDITGNTDIDGEVTVKMNIRNAQYSNAVVHQEIENYNINDEGQVFYINADGETIRA</sequence>
<accession>X0TMB8</accession>
<proteinExistence type="predicted"/>
<protein>
    <submittedName>
        <fullName evidence="1">Uncharacterized protein</fullName>
    </submittedName>
</protein>
<gene>
    <name evidence="1" type="ORF">S01H1_20602</name>
</gene>
<feature type="non-terminal residue" evidence="1">
    <location>
        <position position="273"/>
    </location>
</feature>
<comment type="caution">
    <text evidence="1">The sequence shown here is derived from an EMBL/GenBank/DDBJ whole genome shotgun (WGS) entry which is preliminary data.</text>
</comment>
<organism evidence="1">
    <name type="scientific">marine sediment metagenome</name>
    <dbReference type="NCBI Taxonomy" id="412755"/>
    <lineage>
        <taxon>unclassified sequences</taxon>
        <taxon>metagenomes</taxon>
        <taxon>ecological metagenomes</taxon>
    </lineage>
</organism>
<reference evidence="1" key="1">
    <citation type="journal article" date="2014" name="Front. Microbiol.">
        <title>High frequency of phylogenetically diverse reductive dehalogenase-homologous genes in deep subseafloor sedimentary metagenomes.</title>
        <authorList>
            <person name="Kawai M."/>
            <person name="Futagami T."/>
            <person name="Toyoda A."/>
            <person name="Takaki Y."/>
            <person name="Nishi S."/>
            <person name="Hori S."/>
            <person name="Arai W."/>
            <person name="Tsubouchi T."/>
            <person name="Morono Y."/>
            <person name="Uchiyama I."/>
            <person name="Ito T."/>
            <person name="Fujiyama A."/>
            <person name="Inagaki F."/>
            <person name="Takami H."/>
        </authorList>
    </citation>
    <scope>NUCLEOTIDE SEQUENCE</scope>
    <source>
        <strain evidence="1">Expedition CK06-06</strain>
    </source>
</reference>
<dbReference type="AlphaFoldDB" id="X0TMB8"/>